<dbReference type="RefSeq" id="WP_136579704.1">
    <property type="nucleotide sequence ID" value="NZ_STFF01000008.1"/>
</dbReference>
<feature type="domain" description="Glycosyltransferase subfamily 4-like N-terminal" evidence="3">
    <location>
        <begin position="40"/>
        <end position="203"/>
    </location>
</feature>
<keyword evidence="5" id="KW-1185">Reference proteome</keyword>
<dbReference type="Proteomes" id="UP000306918">
    <property type="component" value="Unassembled WGS sequence"/>
</dbReference>
<dbReference type="SUPFAM" id="SSF53756">
    <property type="entry name" value="UDP-Glycosyltransferase/glycogen phosphorylase"/>
    <property type="match status" value="1"/>
</dbReference>
<dbReference type="AlphaFoldDB" id="A0A4S8HG09"/>
<feature type="domain" description="Glycosyl transferase family 1" evidence="2">
    <location>
        <begin position="213"/>
        <end position="371"/>
    </location>
</feature>
<dbReference type="OrthoDB" id="9811239at2"/>
<protein>
    <submittedName>
        <fullName evidence="4">Glycosyltransferase family 4 protein</fullName>
    </submittedName>
</protein>
<organism evidence="4 5">
    <name type="scientific">Niastella caeni</name>
    <dbReference type="NCBI Taxonomy" id="2569763"/>
    <lineage>
        <taxon>Bacteria</taxon>
        <taxon>Pseudomonadati</taxon>
        <taxon>Bacteroidota</taxon>
        <taxon>Chitinophagia</taxon>
        <taxon>Chitinophagales</taxon>
        <taxon>Chitinophagaceae</taxon>
        <taxon>Niastella</taxon>
    </lineage>
</organism>
<evidence type="ECO:0000313" key="5">
    <source>
        <dbReference type="Proteomes" id="UP000306918"/>
    </source>
</evidence>
<gene>
    <name evidence="4" type="ORF">FAM09_24000</name>
</gene>
<dbReference type="Gene3D" id="3.40.50.2000">
    <property type="entry name" value="Glycogen Phosphorylase B"/>
    <property type="match status" value="2"/>
</dbReference>
<dbReference type="InterPro" id="IPR028098">
    <property type="entry name" value="Glyco_trans_4-like_N"/>
</dbReference>
<evidence type="ECO:0000259" key="3">
    <source>
        <dbReference type="Pfam" id="PF13439"/>
    </source>
</evidence>
<dbReference type="Pfam" id="PF00534">
    <property type="entry name" value="Glycos_transf_1"/>
    <property type="match status" value="1"/>
</dbReference>
<comment type="caution">
    <text evidence="4">The sequence shown here is derived from an EMBL/GenBank/DDBJ whole genome shotgun (WGS) entry which is preliminary data.</text>
</comment>
<feature type="region of interest" description="Disordered" evidence="1">
    <location>
        <begin position="1"/>
        <end position="20"/>
    </location>
</feature>
<dbReference type="GO" id="GO:0016757">
    <property type="term" value="F:glycosyltransferase activity"/>
    <property type="evidence" value="ECO:0007669"/>
    <property type="project" value="InterPro"/>
</dbReference>
<dbReference type="InterPro" id="IPR001296">
    <property type="entry name" value="Glyco_trans_1"/>
</dbReference>
<reference evidence="4 5" key="1">
    <citation type="submission" date="2019-04" db="EMBL/GenBank/DDBJ databases">
        <title>Niastella caeni sp. nov., isolated from activated sludge.</title>
        <authorList>
            <person name="Sheng M."/>
        </authorList>
    </citation>
    <scope>NUCLEOTIDE SEQUENCE [LARGE SCALE GENOMIC DNA]</scope>
    <source>
        <strain evidence="4 5">HX-2-15</strain>
    </source>
</reference>
<sequence>MHSEVIAETEINKVTMPGSNGNKDRMHKVLFVIDTLQTGGAEQSLFANAIRFKNMQPVVCHLYAGDLLKQRFTDHGIPVHSVGLKKKYGFGQAYKQLKAIVQKDQPDIVVAYLTRSELVARMVARSCQIPVIGTFVSELYSDSYNTALSVKAKMAVSFFKWANKTTARFCKGFVANSEVVKQTNAKALGIDLNKIEVINRGRDSKVFRFHVPQTFSGKPPRFLNVGRLVPIKGQRELILAFNDFLPACPHAVLHIAGDGPARDSLSALINELGLQNNVSLLGSRNDIPQLINEYDCFVFPSHSEGFSGAIVEAMFAGLPVLASDIPVNKEVITHLETGYFFETGSVQSITQALLWYKDNIAVANTLAANANEHARQNFELEKIAEKLENYLLNMIIAKN</sequence>
<dbReference type="PANTHER" id="PTHR12526">
    <property type="entry name" value="GLYCOSYLTRANSFERASE"/>
    <property type="match status" value="1"/>
</dbReference>
<dbReference type="CDD" id="cd03801">
    <property type="entry name" value="GT4_PimA-like"/>
    <property type="match status" value="1"/>
</dbReference>
<evidence type="ECO:0000259" key="2">
    <source>
        <dbReference type="Pfam" id="PF00534"/>
    </source>
</evidence>
<keyword evidence="4" id="KW-0808">Transferase</keyword>
<dbReference type="Pfam" id="PF13439">
    <property type="entry name" value="Glyco_transf_4"/>
    <property type="match status" value="1"/>
</dbReference>
<dbReference type="EMBL" id="STFF01000008">
    <property type="protein sequence ID" value="THU34088.1"/>
    <property type="molecule type" value="Genomic_DNA"/>
</dbReference>
<proteinExistence type="predicted"/>
<accession>A0A4S8HG09</accession>
<evidence type="ECO:0000256" key="1">
    <source>
        <dbReference type="SAM" id="MobiDB-lite"/>
    </source>
</evidence>
<evidence type="ECO:0000313" key="4">
    <source>
        <dbReference type="EMBL" id="THU34088.1"/>
    </source>
</evidence>
<name>A0A4S8HG09_9BACT</name>